<protein>
    <submittedName>
        <fullName evidence="2">Uncharacterized protein</fullName>
    </submittedName>
</protein>
<dbReference type="Proteomes" id="UP000291269">
    <property type="component" value="Unassembled WGS sequence"/>
</dbReference>
<name>A0A4Q2KAY7_9FIRM</name>
<dbReference type="OrthoDB" id="2044635at2"/>
<keyword evidence="1" id="KW-1133">Transmembrane helix</keyword>
<dbReference type="AlphaFoldDB" id="A0A4Q2KAY7"/>
<feature type="transmembrane region" description="Helical" evidence="1">
    <location>
        <begin position="280"/>
        <end position="302"/>
    </location>
</feature>
<sequence length="361" mass="39283">MKICKNCGRESEEGKIRCPFCGYLFEDEMDSVLREMSLNLNSFKEELTAPKPQQTGISAPAQPSVSAAASADPVLAAAYAVRETPSPAAYPARISYPAPQSAAEPEDLKLEVANLKGQLTAMQGELGRLSMQRGVQMQQNPVSYQPIPAPAQPVYFANTYGYPAPVPAEGVYSQIPEAKDPAAPAYANAGKDKADSARSKRRIVLAVFTTLFLAASIASFFLNWIKFEAFEGFTGFEAINHVFGIKGGEPFEAYLNIIRAHEFAGSAMIAKLCLNFCFYVVKYGVVVYAALLVLSLPILFSLGGRIRFKAWHAFFAWTSALAAVLLFAVFCWVSGFSAMTLFFLGGAAANVLRGFFLLFYK</sequence>
<organism evidence="2 3">
    <name type="scientific">Candidatus Borkfalkia ceftriaxoniphila</name>
    <dbReference type="NCBI Taxonomy" id="2508949"/>
    <lineage>
        <taxon>Bacteria</taxon>
        <taxon>Bacillati</taxon>
        <taxon>Bacillota</taxon>
        <taxon>Clostridia</taxon>
        <taxon>Christensenellales</taxon>
        <taxon>Christensenellaceae</taxon>
        <taxon>Candidatus Borkfalkia</taxon>
    </lineage>
</organism>
<keyword evidence="1" id="KW-0472">Membrane</keyword>
<feature type="transmembrane region" description="Helical" evidence="1">
    <location>
        <begin position="203"/>
        <end position="225"/>
    </location>
</feature>
<dbReference type="RefSeq" id="WP_129223566.1">
    <property type="nucleotide sequence ID" value="NZ_SDOZ01000002.1"/>
</dbReference>
<evidence type="ECO:0000313" key="2">
    <source>
        <dbReference type="EMBL" id="RXZ61159.1"/>
    </source>
</evidence>
<dbReference type="EMBL" id="SDOZ01000002">
    <property type="protein sequence ID" value="RXZ61159.1"/>
    <property type="molecule type" value="Genomic_DNA"/>
</dbReference>
<keyword evidence="3" id="KW-1185">Reference proteome</keyword>
<proteinExistence type="predicted"/>
<accession>A0A4Q2KAY7</accession>
<comment type="caution">
    <text evidence="2">The sequence shown here is derived from an EMBL/GenBank/DDBJ whole genome shotgun (WGS) entry which is preliminary data.</text>
</comment>
<evidence type="ECO:0000313" key="3">
    <source>
        <dbReference type="Proteomes" id="UP000291269"/>
    </source>
</evidence>
<feature type="transmembrane region" description="Helical" evidence="1">
    <location>
        <begin position="314"/>
        <end position="335"/>
    </location>
</feature>
<gene>
    <name evidence="2" type="ORF">ESZ91_01885</name>
</gene>
<feature type="transmembrane region" description="Helical" evidence="1">
    <location>
        <begin position="341"/>
        <end position="360"/>
    </location>
</feature>
<keyword evidence="1" id="KW-0812">Transmembrane</keyword>
<reference evidence="2 3" key="1">
    <citation type="journal article" date="2019" name="Gut">
        <title>Antibiotics-induced monodominance of a novel gut bacterial order.</title>
        <authorList>
            <person name="Hildebrand F."/>
            <person name="Moitinho-Silva L."/>
            <person name="Blasche S."/>
            <person name="Jahn M.T."/>
            <person name="Gossmann T.I."/>
            <person name="Heuerta-Cepas J."/>
            <person name="Hercog R."/>
            <person name="Luetge M."/>
            <person name="Bahram M."/>
            <person name="Pryszlak A."/>
            <person name="Alves R.J."/>
            <person name="Waszak S.M."/>
            <person name="Zhu A."/>
            <person name="Ye L."/>
            <person name="Costea P.I."/>
            <person name="Aalvink S."/>
            <person name="Belzer C."/>
            <person name="Forslund S.K."/>
            <person name="Sunagawa S."/>
            <person name="Hentschel U."/>
            <person name="Merten C."/>
            <person name="Patil K.R."/>
            <person name="Benes V."/>
            <person name="Bork P."/>
        </authorList>
    </citation>
    <scope>NUCLEOTIDE SEQUENCE [LARGE SCALE GENOMIC DNA]</scope>
    <source>
        <strain evidence="2 3">HDS1380</strain>
    </source>
</reference>
<evidence type="ECO:0000256" key="1">
    <source>
        <dbReference type="SAM" id="Phobius"/>
    </source>
</evidence>